<evidence type="ECO:0000256" key="1">
    <source>
        <dbReference type="SAM" id="Phobius"/>
    </source>
</evidence>
<feature type="domain" description="PiggyBac transposable element-derived protein 4 C-terminal zinc-finger" evidence="2">
    <location>
        <begin position="105"/>
        <end position="155"/>
    </location>
</feature>
<organism evidence="3">
    <name type="scientific">Graphocephala atropunctata</name>
    <dbReference type="NCBI Taxonomy" id="36148"/>
    <lineage>
        <taxon>Eukaryota</taxon>
        <taxon>Metazoa</taxon>
        <taxon>Ecdysozoa</taxon>
        <taxon>Arthropoda</taxon>
        <taxon>Hexapoda</taxon>
        <taxon>Insecta</taxon>
        <taxon>Pterygota</taxon>
        <taxon>Neoptera</taxon>
        <taxon>Paraneoptera</taxon>
        <taxon>Hemiptera</taxon>
        <taxon>Auchenorrhyncha</taxon>
        <taxon>Membracoidea</taxon>
        <taxon>Cicadellidae</taxon>
        <taxon>Cicadellinae</taxon>
        <taxon>Cicadellini</taxon>
        <taxon>Graphocephala</taxon>
    </lineage>
</organism>
<name>A0A1B6MK15_9HEMI</name>
<keyword evidence="1" id="KW-1133">Transmembrane helix</keyword>
<evidence type="ECO:0000259" key="2">
    <source>
        <dbReference type="Pfam" id="PF13842"/>
    </source>
</evidence>
<protein>
    <recommendedName>
        <fullName evidence="2">PiggyBac transposable element-derived protein 4 C-terminal zinc-finger domain-containing protein</fullName>
    </recommendedName>
</protein>
<evidence type="ECO:0000313" key="3">
    <source>
        <dbReference type="EMBL" id="JAT36288.1"/>
    </source>
</evidence>
<sequence length="226" mass="26252">QVVSQYIQYTKGVGWSDQYKSYYSYGRPSQKLWKYLYYFVVNTAIVNSFTIFKFSNLPFASKNGCTQLQYRKMLVNQLIGNFTSRKRYGRKHSLPVGVVSPETFHKLEKRKYGIICIVCRTNGKKTASGHPIRTYWSCKQCNIAFCKQPCFLLYHQEKGVKISQEQYDNPRVVEYHNHPPNDTELEVTLLRVKMRELATASKANPDFLVRTVLGSASEKARTMMEP</sequence>
<feature type="non-terminal residue" evidence="3">
    <location>
        <position position="1"/>
    </location>
</feature>
<keyword evidence="1" id="KW-0812">Transmembrane</keyword>
<keyword evidence="1" id="KW-0472">Membrane</keyword>
<accession>A0A1B6MK15</accession>
<feature type="transmembrane region" description="Helical" evidence="1">
    <location>
        <begin position="35"/>
        <end position="52"/>
    </location>
</feature>
<dbReference type="EMBL" id="GEBQ01003689">
    <property type="protein sequence ID" value="JAT36288.1"/>
    <property type="molecule type" value="Transcribed_RNA"/>
</dbReference>
<reference evidence="3" key="1">
    <citation type="submission" date="2015-11" db="EMBL/GenBank/DDBJ databases">
        <title>De novo transcriptome assembly of four potential Pierce s Disease insect vectors from Arizona vineyards.</title>
        <authorList>
            <person name="Tassone E.E."/>
        </authorList>
    </citation>
    <scope>NUCLEOTIDE SEQUENCE</scope>
</reference>
<gene>
    <name evidence="3" type="ORF">g.54573</name>
</gene>
<dbReference type="InterPro" id="IPR032718">
    <property type="entry name" value="PGBD4_Znf_C"/>
</dbReference>
<dbReference type="PANTHER" id="PTHR46599:SF3">
    <property type="entry name" value="PIGGYBAC TRANSPOSABLE ELEMENT-DERIVED PROTEIN 4"/>
    <property type="match status" value="1"/>
</dbReference>
<dbReference type="Pfam" id="PF13842">
    <property type="entry name" value="zf-Tnp_2"/>
    <property type="match status" value="1"/>
</dbReference>
<feature type="non-terminal residue" evidence="3">
    <location>
        <position position="226"/>
    </location>
</feature>
<dbReference type="AlphaFoldDB" id="A0A1B6MK15"/>
<proteinExistence type="predicted"/>
<dbReference type="PANTHER" id="PTHR46599">
    <property type="entry name" value="PIGGYBAC TRANSPOSABLE ELEMENT-DERIVED PROTEIN 4"/>
    <property type="match status" value="1"/>
</dbReference>